<evidence type="ECO:0000313" key="6">
    <source>
        <dbReference type="Proteomes" id="UP001172036"/>
    </source>
</evidence>
<evidence type="ECO:0000256" key="2">
    <source>
        <dbReference type="ARBA" id="ARBA00022679"/>
    </source>
</evidence>
<proteinExistence type="predicted"/>
<dbReference type="RefSeq" id="WP_304515292.1">
    <property type="nucleotide sequence ID" value="NZ_JAOSID010000003.1"/>
</dbReference>
<keyword evidence="2" id="KW-0808">Transferase</keyword>
<comment type="caution">
    <text evidence="5">The sequence shown here is derived from an EMBL/GenBank/DDBJ whole genome shotgun (WGS) entry which is preliminary data.</text>
</comment>
<feature type="domain" description="Lipoyl-binding" evidence="4">
    <location>
        <begin position="1"/>
        <end position="76"/>
    </location>
</feature>
<organism evidence="5 6">
    <name type="scientific">Candidatus Phytoplasma melaleucae</name>
    <dbReference type="NCBI Taxonomy" id="2982630"/>
    <lineage>
        <taxon>Bacteria</taxon>
        <taxon>Bacillati</taxon>
        <taxon>Mycoplasmatota</taxon>
        <taxon>Mollicutes</taxon>
        <taxon>Acholeplasmatales</taxon>
        <taxon>Acholeplasmataceae</taxon>
        <taxon>Candidatus Phytoplasma</taxon>
    </lineage>
</organism>
<dbReference type="InterPro" id="IPR000089">
    <property type="entry name" value="Biotin_lipoyl"/>
</dbReference>
<keyword evidence="3" id="KW-0012">Acyltransferase</keyword>
<dbReference type="CDD" id="cd06849">
    <property type="entry name" value="lipoyl_domain"/>
    <property type="match status" value="1"/>
</dbReference>
<dbReference type="PANTHER" id="PTHR43178">
    <property type="entry name" value="DIHYDROLIPOAMIDE ACETYLTRANSFERASE COMPONENT OF PYRUVATE DEHYDROGENASE COMPLEX"/>
    <property type="match status" value="1"/>
</dbReference>
<reference evidence="5 6" key="1">
    <citation type="journal article" date="2023" name="Int. J. Syst. Evol. Microbiol.">
        <title>The observation of taxonomic boundaries for the 16SrII and 16SrXXV phytoplasmas using genome-based delimitation.</title>
        <authorList>
            <person name="Rodrigues Jardim B."/>
            <person name="Tran-Nguyen L.T.T."/>
            <person name="Gambley C."/>
            <person name="Al-Sadi A.M."/>
            <person name="Al-Subhi A.M."/>
            <person name="Foissac X."/>
            <person name="Salar P."/>
            <person name="Cai H."/>
            <person name="Yang J.Y."/>
            <person name="Davis R."/>
            <person name="Jones L."/>
            <person name="Rodoni B."/>
            <person name="Constable F.E."/>
        </authorList>
    </citation>
    <scope>NUCLEOTIDE SEQUENCE [LARGE SCALE GENOMIC DNA]</scope>
    <source>
        <strain evidence="5">BAWM-155c</strain>
    </source>
</reference>
<dbReference type="InterPro" id="IPR050743">
    <property type="entry name" value="2-oxoacid_DH_E2_comp"/>
</dbReference>
<sequence>MFKLKFHDLGEGINNGRIHAWHCKVGDQVKEGDVLLEVETDKMVAEISSPVNGVVTEMFPSLGDDIVVGDVLVHIEETCDLKDSK</sequence>
<dbReference type="SUPFAM" id="SSF51230">
    <property type="entry name" value="Single hybrid motif"/>
    <property type="match status" value="1"/>
</dbReference>
<dbReference type="Pfam" id="PF00364">
    <property type="entry name" value="Biotin_lipoyl"/>
    <property type="match status" value="1"/>
</dbReference>
<dbReference type="Gene3D" id="2.40.50.100">
    <property type="match status" value="1"/>
</dbReference>
<dbReference type="PROSITE" id="PS50968">
    <property type="entry name" value="BIOTINYL_LIPOYL"/>
    <property type="match status" value="1"/>
</dbReference>
<evidence type="ECO:0000256" key="3">
    <source>
        <dbReference type="ARBA" id="ARBA00023315"/>
    </source>
</evidence>
<protein>
    <submittedName>
        <fullName evidence="5">Biotin/lipoyl-binding protein</fullName>
    </submittedName>
</protein>
<comment type="cofactor">
    <cofactor evidence="1">
        <name>(R)-lipoate</name>
        <dbReference type="ChEBI" id="CHEBI:83088"/>
    </cofactor>
</comment>
<keyword evidence="6" id="KW-1185">Reference proteome</keyword>
<accession>A0ABT9DD92</accession>
<evidence type="ECO:0000313" key="5">
    <source>
        <dbReference type="EMBL" id="MDO8168035.1"/>
    </source>
</evidence>
<evidence type="ECO:0000259" key="4">
    <source>
        <dbReference type="PROSITE" id="PS50968"/>
    </source>
</evidence>
<gene>
    <name evidence="5" type="ORF">OC680_00870</name>
</gene>
<dbReference type="InterPro" id="IPR011053">
    <property type="entry name" value="Single_hybrid_motif"/>
</dbReference>
<evidence type="ECO:0000256" key="1">
    <source>
        <dbReference type="ARBA" id="ARBA00001938"/>
    </source>
</evidence>
<dbReference type="PANTHER" id="PTHR43178:SF5">
    <property type="entry name" value="LIPOAMIDE ACYLTRANSFERASE COMPONENT OF BRANCHED-CHAIN ALPHA-KETO ACID DEHYDROGENASE COMPLEX, MITOCHONDRIAL"/>
    <property type="match status" value="1"/>
</dbReference>
<dbReference type="EMBL" id="JAOSID010000003">
    <property type="protein sequence ID" value="MDO8168035.1"/>
    <property type="molecule type" value="Genomic_DNA"/>
</dbReference>
<dbReference type="Proteomes" id="UP001172036">
    <property type="component" value="Unassembled WGS sequence"/>
</dbReference>
<name>A0ABT9DD92_9MOLU</name>